<name>A0A3S1ATI0_ELYCH</name>
<dbReference type="Pfam" id="PF00059">
    <property type="entry name" value="Lectin_C"/>
    <property type="match status" value="1"/>
</dbReference>
<dbReference type="SMART" id="SM00034">
    <property type="entry name" value="CLECT"/>
    <property type="match status" value="1"/>
</dbReference>
<keyword evidence="4" id="KW-1185">Reference proteome</keyword>
<dbReference type="InterPro" id="IPR018378">
    <property type="entry name" value="C-type_lectin_CS"/>
</dbReference>
<dbReference type="PANTHER" id="PTHR22801">
    <property type="entry name" value="LITHOSTATHINE"/>
    <property type="match status" value="1"/>
</dbReference>
<accession>A0A3S1ATI0</accession>
<keyword evidence="1" id="KW-1015">Disulfide bond</keyword>
<evidence type="ECO:0000259" key="2">
    <source>
        <dbReference type="PROSITE" id="PS50041"/>
    </source>
</evidence>
<comment type="caution">
    <text evidence="3">The sequence shown here is derived from an EMBL/GenBank/DDBJ whole genome shotgun (WGS) entry which is preliminary data.</text>
</comment>
<dbReference type="PROSITE" id="PS00615">
    <property type="entry name" value="C_TYPE_LECTIN_1"/>
    <property type="match status" value="1"/>
</dbReference>
<dbReference type="PANTHER" id="PTHR22801:SF63">
    <property type="entry name" value="C-TYPE LECTIN DOMAIN-CONTAINING PROTEIN"/>
    <property type="match status" value="1"/>
</dbReference>
<dbReference type="InterPro" id="IPR016187">
    <property type="entry name" value="CTDL_fold"/>
</dbReference>
<dbReference type="OrthoDB" id="6126523at2759"/>
<dbReference type="InterPro" id="IPR016186">
    <property type="entry name" value="C-type_lectin-like/link_sf"/>
</dbReference>
<dbReference type="InterPro" id="IPR001304">
    <property type="entry name" value="C-type_lectin-like"/>
</dbReference>
<protein>
    <recommendedName>
        <fullName evidence="2">C-type lectin domain-containing protein</fullName>
    </recommendedName>
</protein>
<dbReference type="Proteomes" id="UP000271974">
    <property type="component" value="Unassembled WGS sequence"/>
</dbReference>
<organism evidence="3 4">
    <name type="scientific">Elysia chlorotica</name>
    <name type="common">Eastern emerald elysia</name>
    <name type="synonym">Sea slug</name>
    <dbReference type="NCBI Taxonomy" id="188477"/>
    <lineage>
        <taxon>Eukaryota</taxon>
        <taxon>Metazoa</taxon>
        <taxon>Spiralia</taxon>
        <taxon>Lophotrochozoa</taxon>
        <taxon>Mollusca</taxon>
        <taxon>Gastropoda</taxon>
        <taxon>Heterobranchia</taxon>
        <taxon>Euthyneura</taxon>
        <taxon>Panpulmonata</taxon>
        <taxon>Sacoglossa</taxon>
        <taxon>Placobranchoidea</taxon>
        <taxon>Plakobranchidae</taxon>
        <taxon>Elysia</taxon>
    </lineage>
</organism>
<evidence type="ECO:0000313" key="3">
    <source>
        <dbReference type="EMBL" id="RUS71677.1"/>
    </source>
</evidence>
<gene>
    <name evidence="3" type="ORF">EGW08_020566</name>
</gene>
<dbReference type="Gene3D" id="3.10.100.10">
    <property type="entry name" value="Mannose-Binding Protein A, subunit A"/>
    <property type="match status" value="1"/>
</dbReference>
<dbReference type="AlphaFoldDB" id="A0A3S1ATI0"/>
<dbReference type="EMBL" id="RQTK01001176">
    <property type="protein sequence ID" value="RUS71677.1"/>
    <property type="molecule type" value="Genomic_DNA"/>
</dbReference>
<dbReference type="PROSITE" id="PS50041">
    <property type="entry name" value="C_TYPE_LECTIN_2"/>
    <property type="match status" value="1"/>
</dbReference>
<feature type="domain" description="C-type lectin" evidence="2">
    <location>
        <begin position="115"/>
        <end position="235"/>
    </location>
</feature>
<evidence type="ECO:0000313" key="4">
    <source>
        <dbReference type="Proteomes" id="UP000271974"/>
    </source>
</evidence>
<dbReference type="SUPFAM" id="SSF56436">
    <property type="entry name" value="C-type lectin-like"/>
    <property type="match status" value="1"/>
</dbReference>
<dbReference type="InterPro" id="IPR050801">
    <property type="entry name" value="Ca-Dep_Lectins_ImmuneDev"/>
</dbReference>
<evidence type="ECO:0000256" key="1">
    <source>
        <dbReference type="ARBA" id="ARBA00023157"/>
    </source>
</evidence>
<proteinExistence type="predicted"/>
<reference evidence="3 4" key="1">
    <citation type="submission" date="2019-01" db="EMBL/GenBank/DDBJ databases">
        <title>A draft genome assembly of the solar-powered sea slug Elysia chlorotica.</title>
        <authorList>
            <person name="Cai H."/>
            <person name="Li Q."/>
            <person name="Fang X."/>
            <person name="Li J."/>
            <person name="Curtis N.E."/>
            <person name="Altenburger A."/>
            <person name="Shibata T."/>
            <person name="Feng M."/>
            <person name="Maeda T."/>
            <person name="Schwartz J.A."/>
            <person name="Shigenobu S."/>
            <person name="Lundholm N."/>
            <person name="Nishiyama T."/>
            <person name="Yang H."/>
            <person name="Hasebe M."/>
            <person name="Li S."/>
            <person name="Pierce S.K."/>
            <person name="Wang J."/>
        </authorList>
    </citation>
    <scope>NUCLEOTIDE SEQUENCE [LARGE SCALE GENOMIC DNA]</scope>
    <source>
        <strain evidence="3">EC2010</strain>
        <tissue evidence="3">Whole organism of an adult</tissue>
    </source>
</reference>
<sequence length="238" mass="26898">MRGSYQLRESHLKQTTGSECQTLQIGEPWLSSSLLSCYVKCALLYPHTCQSIVYDTDNQVCTPGSVAFGPLENVNTAIPDKESRDKIVYAMQPIPPCDINSGNFSLYSVCGTTLCLHLSTSGEEYQVAASRCKNMKSRLFVGKTLPRFSVFWHVSLNFLNTNTWIGLTDLEVEGRFVWDDGEQLSDEMAQWIWRTGYPDNSFENEHCGEARLKNWPGVYGLNDANCIDHDFYICELFG</sequence>